<gene>
    <name evidence="3" type="ORF">Fcan01_06411</name>
</gene>
<dbReference type="Proteomes" id="UP000198287">
    <property type="component" value="Unassembled WGS sequence"/>
</dbReference>
<dbReference type="Pfam" id="PF00106">
    <property type="entry name" value="adh_short"/>
    <property type="match status" value="1"/>
</dbReference>
<dbReference type="GO" id="GO:0016491">
    <property type="term" value="F:oxidoreductase activity"/>
    <property type="evidence" value="ECO:0007669"/>
    <property type="project" value="UniProtKB-KW"/>
</dbReference>
<sequence length="353" mass="39408">MFCCLSGWLCSTLFYFAILPAAILLGARLIVRKLRGKVDPTNEVDIQGKTVIVTGASDGIGKATAEEFAIRGARVIMACRNLQKAEKCVEDIRKKTSNGELIVMELDLSKLSSVRKFASEFLQKYGGDSNPGGLSILVNNAGIVNPLGVRKVTEDGFEETFGVNHLGHFLLTNLLLPEIEKAGNKSSDPSRIVIVSSLAHTWGQLNFDDLMYEKTPFEDWKVISKFYSNSKLANNLFNLELAKRLRAKKVNVNSYALCPGFVETNIGTEAQKDQPPNWIMMNVIAPILKIVMIKNAKEGAETTIYCSLSKYLTYHSGEMYKNSEFWDYSKRPKLSEKDAAKLWEMSEKLVKLN</sequence>
<protein>
    <submittedName>
        <fullName evidence="3">Retinol dehydrogenase 14</fullName>
    </submittedName>
</protein>
<keyword evidence="2" id="KW-1133">Transmembrane helix</keyword>
<evidence type="ECO:0000256" key="1">
    <source>
        <dbReference type="ARBA" id="ARBA00023002"/>
    </source>
</evidence>
<dbReference type="InterPro" id="IPR036291">
    <property type="entry name" value="NAD(P)-bd_dom_sf"/>
</dbReference>
<feature type="transmembrane region" description="Helical" evidence="2">
    <location>
        <begin position="12"/>
        <end position="31"/>
    </location>
</feature>
<dbReference type="AlphaFoldDB" id="A0A226EKI5"/>
<reference evidence="3 4" key="1">
    <citation type="submission" date="2015-12" db="EMBL/GenBank/DDBJ databases">
        <title>The genome of Folsomia candida.</title>
        <authorList>
            <person name="Faddeeva A."/>
            <person name="Derks M.F."/>
            <person name="Anvar Y."/>
            <person name="Smit S."/>
            <person name="Van Straalen N."/>
            <person name="Roelofs D."/>
        </authorList>
    </citation>
    <scope>NUCLEOTIDE SEQUENCE [LARGE SCALE GENOMIC DNA]</scope>
    <source>
        <strain evidence="3 4">VU population</strain>
        <tissue evidence="3">Whole body</tissue>
    </source>
</reference>
<dbReference type="Gene3D" id="3.40.50.720">
    <property type="entry name" value="NAD(P)-binding Rossmann-like Domain"/>
    <property type="match status" value="1"/>
</dbReference>
<dbReference type="PANTHER" id="PTHR43157">
    <property type="entry name" value="PHOSPHATIDYLINOSITOL-GLYCAN BIOSYNTHESIS CLASS F PROTEIN-RELATED"/>
    <property type="match status" value="1"/>
</dbReference>
<evidence type="ECO:0000256" key="2">
    <source>
        <dbReference type="SAM" id="Phobius"/>
    </source>
</evidence>
<organism evidence="3 4">
    <name type="scientific">Folsomia candida</name>
    <name type="common">Springtail</name>
    <dbReference type="NCBI Taxonomy" id="158441"/>
    <lineage>
        <taxon>Eukaryota</taxon>
        <taxon>Metazoa</taxon>
        <taxon>Ecdysozoa</taxon>
        <taxon>Arthropoda</taxon>
        <taxon>Hexapoda</taxon>
        <taxon>Collembola</taxon>
        <taxon>Entomobryomorpha</taxon>
        <taxon>Isotomoidea</taxon>
        <taxon>Isotomidae</taxon>
        <taxon>Proisotominae</taxon>
        <taxon>Folsomia</taxon>
    </lineage>
</organism>
<dbReference type="OrthoDB" id="191139at2759"/>
<dbReference type="CDD" id="cd05327">
    <property type="entry name" value="retinol-DH_like_SDR_c_like"/>
    <property type="match status" value="1"/>
</dbReference>
<keyword evidence="2" id="KW-0472">Membrane</keyword>
<dbReference type="PRINTS" id="PR00081">
    <property type="entry name" value="GDHRDH"/>
</dbReference>
<dbReference type="SUPFAM" id="SSF51735">
    <property type="entry name" value="NAD(P)-binding Rossmann-fold domains"/>
    <property type="match status" value="1"/>
</dbReference>
<dbReference type="PANTHER" id="PTHR43157:SF31">
    <property type="entry name" value="PHOSPHATIDYLINOSITOL-GLYCAN BIOSYNTHESIS CLASS F PROTEIN"/>
    <property type="match status" value="1"/>
</dbReference>
<evidence type="ECO:0000313" key="4">
    <source>
        <dbReference type="Proteomes" id="UP000198287"/>
    </source>
</evidence>
<name>A0A226EKI5_FOLCA</name>
<keyword evidence="4" id="KW-1185">Reference proteome</keyword>
<keyword evidence="1" id="KW-0560">Oxidoreductase</keyword>
<comment type="caution">
    <text evidence="3">The sequence shown here is derived from an EMBL/GenBank/DDBJ whole genome shotgun (WGS) entry which is preliminary data.</text>
</comment>
<dbReference type="InterPro" id="IPR002347">
    <property type="entry name" value="SDR_fam"/>
</dbReference>
<proteinExistence type="predicted"/>
<evidence type="ECO:0000313" key="3">
    <source>
        <dbReference type="EMBL" id="OXA58215.1"/>
    </source>
</evidence>
<keyword evidence="2" id="KW-0812">Transmembrane</keyword>
<accession>A0A226EKI5</accession>
<dbReference type="EMBL" id="LNIX01000003">
    <property type="protein sequence ID" value="OXA58215.1"/>
    <property type="molecule type" value="Genomic_DNA"/>
</dbReference>